<dbReference type="PANTHER" id="PTHR23522">
    <property type="entry name" value="BLL5896 PROTEIN"/>
    <property type="match status" value="1"/>
</dbReference>
<reference evidence="10 11" key="1">
    <citation type="submission" date="2018-09" db="EMBL/GenBank/DDBJ databases">
        <authorList>
            <person name="Wang F."/>
        </authorList>
    </citation>
    <scope>NUCLEOTIDE SEQUENCE [LARGE SCALE GENOMIC DNA]</scope>
    <source>
        <strain evidence="10 11">PLHSC7-2</strain>
    </source>
</reference>
<dbReference type="GO" id="GO:0030395">
    <property type="term" value="F:lactose binding"/>
    <property type="evidence" value="ECO:0007669"/>
    <property type="project" value="TreeGrafter"/>
</dbReference>
<sequence length="381" mass="42346">MHRFKANHWLATFFASFFFCWGIFLPFWPLWLEQEGLDPGLVGTVLGVALFLRCLSSLWLVNRVQRESQLIIAIRWLCLLTLGVFALFLAFNGWYWLAGLTLLANFIIAPLIPLGDAVATRWVKQIGLDYGKVRLWGSISFIVAAIATGWLSEQYGHHVILYTLLFALLLTFSVAILNPTPALTDSQQTNTVRASLWQVCRLPGLWQFLLVTSCIQGSHGAYYTYSAIYWQSAGIPETVIGYLWAFAVVAEVLLMANAKRWFANVTLPKLFMLAATGAVIRWTVLALSTDVTVLFLSQALHAFTFALAQIAAIRFIAEKAPAAYSIQLQALYSALALGLAIALATLVSSSLYQAWQGNVFWLMALMVLPVFVIYGRASSNS</sequence>
<dbReference type="SUPFAM" id="SSF103473">
    <property type="entry name" value="MFS general substrate transporter"/>
    <property type="match status" value="1"/>
</dbReference>
<feature type="transmembrane region" description="Helical" evidence="8">
    <location>
        <begin position="9"/>
        <end position="28"/>
    </location>
</feature>
<comment type="caution">
    <text evidence="10">The sequence shown here is derived from an EMBL/GenBank/DDBJ whole genome shotgun (WGS) entry which is preliminary data.</text>
</comment>
<feature type="transmembrane region" description="Helical" evidence="8">
    <location>
        <begin position="239"/>
        <end position="258"/>
    </location>
</feature>
<keyword evidence="3" id="KW-1003">Cell membrane</keyword>
<feature type="transmembrane region" description="Helical" evidence="8">
    <location>
        <begin position="73"/>
        <end position="96"/>
    </location>
</feature>
<feature type="transmembrane region" description="Helical" evidence="8">
    <location>
        <begin position="135"/>
        <end position="153"/>
    </location>
</feature>
<dbReference type="NCBIfam" id="NF037955">
    <property type="entry name" value="mfs"/>
    <property type="match status" value="1"/>
</dbReference>
<dbReference type="InterPro" id="IPR036259">
    <property type="entry name" value="MFS_trans_sf"/>
</dbReference>
<evidence type="ECO:0000256" key="1">
    <source>
        <dbReference type="ARBA" id="ARBA00004429"/>
    </source>
</evidence>
<keyword evidence="6 8" id="KW-1133">Transmembrane helix</keyword>
<feature type="transmembrane region" description="Helical" evidence="8">
    <location>
        <begin position="270"/>
        <end position="289"/>
    </location>
</feature>
<dbReference type="GO" id="GO:0005886">
    <property type="term" value="C:plasma membrane"/>
    <property type="evidence" value="ECO:0007669"/>
    <property type="project" value="UniProtKB-SubCell"/>
</dbReference>
<keyword evidence="7 8" id="KW-0472">Membrane</keyword>
<feature type="transmembrane region" description="Helical" evidence="8">
    <location>
        <begin position="102"/>
        <end position="123"/>
    </location>
</feature>
<protein>
    <submittedName>
        <fullName evidence="10">3-phenylpropionate MFS transporter</fullName>
    </submittedName>
</protein>
<dbReference type="PANTHER" id="PTHR23522:SF10">
    <property type="entry name" value="3-PHENYLPROPIONIC ACID TRANSPORTER-RELATED"/>
    <property type="match status" value="1"/>
</dbReference>
<feature type="domain" description="Major facilitator superfamily associated" evidence="9">
    <location>
        <begin position="10"/>
        <end position="360"/>
    </location>
</feature>
<evidence type="ECO:0000256" key="2">
    <source>
        <dbReference type="ARBA" id="ARBA00022448"/>
    </source>
</evidence>
<feature type="transmembrane region" description="Helical" evidence="8">
    <location>
        <begin position="329"/>
        <end position="352"/>
    </location>
</feature>
<keyword evidence="11" id="KW-1185">Reference proteome</keyword>
<dbReference type="PIRSF" id="PIRSF004925">
    <property type="entry name" value="HcaT"/>
    <property type="match status" value="1"/>
</dbReference>
<dbReference type="InterPro" id="IPR026032">
    <property type="entry name" value="HcaT-like"/>
</dbReference>
<accession>A0A418YFE3</accession>
<dbReference type="AlphaFoldDB" id="A0A418YFE3"/>
<dbReference type="RefSeq" id="WP_119910442.1">
    <property type="nucleotide sequence ID" value="NZ_QZCH01000010.1"/>
</dbReference>
<evidence type="ECO:0000313" key="10">
    <source>
        <dbReference type="EMBL" id="RJG47859.1"/>
    </source>
</evidence>
<dbReference type="Proteomes" id="UP000283255">
    <property type="component" value="Unassembled WGS sequence"/>
</dbReference>
<evidence type="ECO:0000256" key="8">
    <source>
        <dbReference type="SAM" id="Phobius"/>
    </source>
</evidence>
<evidence type="ECO:0000313" key="11">
    <source>
        <dbReference type="Proteomes" id="UP000283255"/>
    </source>
</evidence>
<name>A0A418YFE3_9GAMM</name>
<feature type="transmembrane region" description="Helical" evidence="8">
    <location>
        <begin position="199"/>
        <end position="219"/>
    </location>
</feature>
<dbReference type="NCBIfam" id="NF008346">
    <property type="entry name" value="PRK11128.1"/>
    <property type="match status" value="1"/>
</dbReference>
<feature type="transmembrane region" description="Helical" evidence="8">
    <location>
        <begin position="159"/>
        <end position="178"/>
    </location>
</feature>
<dbReference type="Gene3D" id="1.20.1250.20">
    <property type="entry name" value="MFS general substrate transporter like domains"/>
    <property type="match status" value="2"/>
</dbReference>
<gene>
    <name evidence="10" type="ORF">D1Z90_09095</name>
</gene>
<dbReference type="Pfam" id="PF12832">
    <property type="entry name" value="MFS_1_like"/>
    <property type="match status" value="1"/>
</dbReference>
<evidence type="ECO:0000256" key="5">
    <source>
        <dbReference type="ARBA" id="ARBA00022692"/>
    </source>
</evidence>
<evidence type="ECO:0000256" key="7">
    <source>
        <dbReference type="ARBA" id="ARBA00023136"/>
    </source>
</evidence>
<dbReference type="OrthoDB" id="9150135at2"/>
<feature type="transmembrane region" description="Helical" evidence="8">
    <location>
        <begin position="295"/>
        <end position="317"/>
    </location>
</feature>
<feature type="transmembrane region" description="Helical" evidence="8">
    <location>
        <begin position="358"/>
        <end position="377"/>
    </location>
</feature>
<dbReference type="InterPro" id="IPR024989">
    <property type="entry name" value="MFS_assoc_dom"/>
</dbReference>
<organism evidence="10 11">
    <name type="scientific">Motilimonas pumila</name>
    <dbReference type="NCBI Taxonomy" id="2303987"/>
    <lineage>
        <taxon>Bacteria</taxon>
        <taxon>Pseudomonadati</taxon>
        <taxon>Pseudomonadota</taxon>
        <taxon>Gammaproteobacteria</taxon>
        <taxon>Alteromonadales</taxon>
        <taxon>Alteromonadales genera incertae sedis</taxon>
        <taxon>Motilimonas</taxon>
    </lineage>
</organism>
<evidence type="ECO:0000256" key="4">
    <source>
        <dbReference type="ARBA" id="ARBA00022519"/>
    </source>
</evidence>
<keyword evidence="5 8" id="KW-0812">Transmembrane</keyword>
<proteinExistence type="predicted"/>
<feature type="transmembrane region" description="Helical" evidence="8">
    <location>
        <begin position="40"/>
        <end position="61"/>
    </location>
</feature>
<keyword evidence="2" id="KW-0813">Transport</keyword>
<evidence type="ECO:0000259" key="9">
    <source>
        <dbReference type="Pfam" id="PF12832"/>
    </source>
</evidence>
<evidence type="ECO:0000256" key="6">
    <source>
        <dbReference type="ARBA" id="ARBA00022989"/>
    </source>
</evidence>
<dbReference type="EMBL" id="QZCH01000010">
    <property type="protein sequence ID" value="RJG47859.1"/>
    <property type="molecule type" value="Genomic_DNA"/>
</dbReference>
<reference evidence="10 11" key="2">
    <citation type="submission" date="2019-01" db="EMBL/GenBank/DDBJ databases">
        <title>Motilimonas pumilus sp. nov., isolated from the gut of sea cucumber (Apostichopus japonicus).</title>
        <authorList>
            <person name="Wang F.-Q."/>
            <person name="Ren L.-H."/>
            <person name="Lin Y.-W."/>
            <person name="Sun G.-H."/>
            <person name="Du Z.-J."/>
            <person name="Zhao J.-X."/>
            <person name="Liu X.-J."/>
            <person name="Liu L.-J."/>
        </authorList>
    </citation>
    <scope>NUCLEOTIDE SEQUENCE [LARGE SCALE GENOMIC DNA]</scope>
    <source>
        <strain evidence="10 11">PLHSC7-2</strain>
    </source>
</reference>
<keyword evidence="4" id="KW-0997">Cell inner membrane</keyword>
<comment type="subcellular location">
    <subcellularLocation>
        <location evidence="1">Cell inner membrane</location>
        <topology evidence="1">Multi-pass membrane protein</topology>
    </subcellularLocation>
</comment>
<dbReference type="GO" id="GO:0015528">
    <property type="term" value="F:lactose:proton symporter activity"/>
    <property type="evidence" value="ECO:0007669"/>
    <property type="project" value="TreeGrafter"/>
</dbReference>
<evidence type="ECO:0000256" key="3">
    <source>
        <dbReference type="ARBA" id="ARBA00022475"/>
    </source>
</evidence>